<comment type="similarity">
    <text evidence="9">Belongs to the MscL family.</text>
</comment>
<dbReference type="Pfam" id="PF01741">
    <property type="entry name" value="MscL"/>
    <property type="match status" value="1"/>
</dbReference>
<dbReference type="InterPro" id="IPR001185">
    <property type="entry name" value="MS_channel"/>
</dbReference>
<dbReference type="PANTHER" id="PTHR30266:SF2">
    <property type="entry name" value="LARGE-CONDUCTANCE MECHANOSENSITIVE CHANNEL"/>
    <property type="match status" value="1"/>
</dbReference>
<dbReference type="Gene3D" id="1.10.1200.120">
    <property type="entry name" value="Large-conductance mechanosensitive channel, MscL, domain 1"/>
    <property type="match status" value="1"/>
</dbReference>
<organism evidence="11 12">
    <name type="scientific">Cellulomonas fimi (strain ATCC 484 / DSM 20113 / JCM 1341 / CCUG 24087 / LMG 16345 / NBRC 15513 / NCIMB 8980 / NCTC 7547 / NRS-133)</name>
    <dbReference type="NCBI Taxonomy" id="590998"/>
    <lineage>
        <taxon>Bacteria</taxon>
        <taxon>Bacillati</taxon>
        <taxon>Actinomycetota</taxon>
        <taxon>Actinomycetes</taxon>
        <taxon>Micrococcales</taxon>
        <taxon>Cellulomonadaceae</taxon>
        <taxon>Cellulomonas</taxon>
    </lineage>
</organism>
<evidence type="ECO:0000256" key="4">
    <source>
        <dbReference type="ARBA" id="ARBA00022692"/>
    </source>
</evidence>
<keyword evidence="2 9" id="KW-0813">Transport</keyword>
<feature type="transmembrane region" description="Helical" evidence="9">
    <location>
        <begin position="90"/>
        <end position="115"/>
    </location>
</feature>
<dbReference type="InterPro" id="IPR037673">
    <property type="entry name" value="MSC/AndL"/>
</dbReference>
<protein>
    <recommendedName>
        <fullName evidence="9">Large-conductance mechanosensitive channel</fullName>
    </recommendedName>
</protein>
<keyword evidence="7 9" id="KW-0472">Membrane</keyword>
<comment type="subunit">
    <text evidence="9">Homopentamer.</text>
</comment>
<evidence type="ECO:0000256" key="10">
    <source>
        <dbReference type="SAM" id="MobiDB-lite"/>
    </source>
</evidence>
<sequence length="184" mass="19082">MPVTDSITQGLRGAGNHLSGLPKVFQGFKDFISRGNAIELAVGVVIGAAFGAVIAAIQNGFIGPLIAAIFGQPNLTNVWSFEVNEAVFSIGLILDALLKFLITAAAVYFVIVLPLNALAARRKRGQEEEPKAPAEDILLLQEIRDLLASRPSPAVVNDTGTVPGAPGTPGGPDAPPAFPPKPLA</sequence>
<evidence type="ECO:0000256" key="3">
    <source>
        <dbReference type="ARBA" id="ARBA00022475"/>
    </source>
</evidence>
<keyword evidence="6 9" id="KW-0406">Ion transport</keyword>
<evidence type="ECO:0000256" key="1">
    <source>
        <dbReference type="ARBA" id="ARBA00004141"/>
    </source>
</evidence>
<evidence type="ECO:0000256" key="7">
    <source>
        <dbReference type="ARBA" id="ARBA00023136"/>
    </source>
</evidence>
<dbReference type="SUPFAM" id="SSF81330">
    <property type="entry name" value="Gated mechanosensitive channel"/>
    <property type="match status" value="1"/>
</dbReference>
<keyword evidence="4 9" id="KW-0812">Transmembrane</keyword>
<dbReference type="Proteomes" id="UP000008460">
    <property type="component" value="Chromosome"/>
</dbReference>
<keyword evidence="5 9" id="KW-1133">Transmembrane helix</keyword>
<evidence type="ECO:0000256" key="9">
    <source>
        <dbReference type="HAMAP-Rule" id="MF_00115"/>
    </source>
</evidence>
<dbReference type="InterPro" id="IPR036019">
    <property type="entry name" value="MscL_channel"/>
</dbReference>
<reference evidence="11 12" key="1">
    <citation type="submission" date="2011-04" db="EMBL/GenBank/DDBJ databases">
        <title>Complete sequence of Cellulomonas fimi ATCC 484.</title>
        <authorList>
            <consortium name="US DOE Joint Genome Institute"/>
            <person name="Lucas S."/>
            <person name="Han J."/>
            <person name="Lapidus A."/>
            <person name="Cheng J.-F."/>
            <person name="Goodwin L."/>
            <person name="Pitluck S."/>
            <person name="Peters L."/>
            <person name="Chertkov O."/>
            <person name="Detter J.C."/>
            <person name="Han C."/>
            <person name="Tapia R."/>
            <person name="Land M."/>
            <person name="Hauser L."/>
            <person name="Kyrpides N."/>
            <person name="Ivanova N."/>
            <person name="Ovchinnikova G."/>
            <person name="Pagani I."/>
            <person name="Mead D."/>
            <person name="Brumm P."/>
            <person name="Woyke T."/>
        </authorList>
    </citation>
    <scope>NUCLEOTIDE SEQUENCE [LARGE SCALE GENOMIC DNA]</scope>
    <source>
        <strain evidence="12">ATCC 484 / DSM 20113 / JCM 1341 / NBRC 15513 / NCIMB 8980 / NCTC 7547</strain>
    </source>
</reference>
<feature type="region of interest" description="Disordered" evidence="10">
    <location>
        <begin position="151"/>
        <end position="184"/>
    </location>
</feature>
<keyword evidence="8 9" id="KW-0407">Ion channel</keyword>
<evidence type="ECO:0000256" key="8">
    <source>
        <dbReference type="ARBA" id="ARBA00023303"/>
    </source>
</evidence>
<gene>
    <name evidence="9" type="primary">mscL</name>
    <name evidence="11" type="ordered locus">Celf_3097</name>
</gene>
<evidence type="ECO:0000256" key="6">
    <source>
        <dbReference type="ARBA" id="ARBA00023065"/>
    </source>
</evidence>
<evidence type="ECO:0000313" key="11">
    <source>
        <dbReference type="EMBL" id="AEE47212.1"/>
    </source>
</evidence>
<dbReference type="PANTHER" id="PTHR30266">
    <property type="entry name" value="MECHANOSENSITIVE CHANNEL MSCL"/>
    <property type="match status" value="1"/>
</dbReference>
<evidence type="ECO:0000313" key="12">
    <source>
        <dbReference type="Proteomes" id="UP000008460"/>
    </source>
</evidence>
<name>F4GZ96_CELFA</name>
<keyword evidence="9" id="KW-0997">Cell inner membrane</keyword>
<proteinExistence type="inferred from homology"/>
<accession>F4GZ96</accession>
<dbReference type="HAMAP" id="MF_00115">
    <property type="entry name" value="MscL"/>
    <property type="match status" value="1"/>
</dbReference>
<dbReference type="EMBL" id="CP002666">
    <property type="protein sequence ID" value="AEE47212.1"/>
    <property type="molecule type" value="Genomic_DNA"/>
</dbReference>
<dbReference type="HOGENOM" id="CLU_095787_1_0_11"/>
<dbReference type="KEGG" id="cfi:Celf_3097"/>
<dbReference type="PRINTS" id="PR01264">
    <property type="entry name" value="MECHCHANNEL"/>
</dbReference>
<dbReference type="GO" id="GO:0008381">
    <property type="term" value="F:mechanosensitive monoatomic ion channel activity"/>
    <property type="evidence" value="ECO:0007669"/>
    <property type="project" value="UniProtKB-UniRule"/>
</dbReference>
<dbReference type="AlphaFoldDB" id="F4GZ96"/>
<evidence type="ECO:0000256" key="2">
    <source>
        <dbReference type="ARBA" id="ARBA00022448"/>
    </source>
</evidence>
<keyword evidence="12" id="KW-1185">Reference proteome</keyword>
<comment type="function">
    <text evidence="9">Channel that opens in response to stretch forces in the membrane lipid bilayer. May participate in the regulation of osmotic pressure changes within the cell.</text>
</comment>
<feature type="compositionally biased region" description="Pro residues" evidence="10">
    <location>
        <begin position="172"/>
        <end position="184"/>
    </location>
</feature>
<keyword evidence="3 9" id="KW-1003">Cell membrane</keyword>
<dbReference type="eggNOG" id="COG1970">
    <property type="taxonomic scope" value="Bacteria"/>
</dbReference>
<feature type="transmembrane region" description="Helical" evidence="9">
    <location>
        <begin position="40"/>
        <end position="70"/>
    </location>
</feature>
<dbReference type="RefSeq" id="WP_013772237.1">
    <property type="nucleotide sequence ID" value="NC_015514.1"/>
</dbReference>
<dbReference type="STRING" id="590998.Celf_3097"/>
<evidence type="ECO:0000256" key="5">
    <source>
        <dbReference type="ARBA" id="ARBA00022989"/>
    </source>
</evidence>
<comment type="subcellular location">
    <subcellularLocation>
        <location evidence="9">Cell inner membrane</location>
        <topology evidence="9">Multi-pass membrane protein</topology>
    </subcellularLocation>
    <subcellularLocation>
        <location evidence="1">Membrane</location>
        <topology evidence="1">Multi-pass membrane protein</topology>
    </subcellularLocation>
</comment>
<dbReference type="GO" id="GO:0005886">
    <property type="term" value="C:plasma membrane"/>
    <property type="evidence" value="ECO:0007669"/>
    <property type="project" value="UniProtKB-SubCell"/>
</dbReference>
<dbReference type="NCBIfam" id="TIGR00220">
    <property type="entry name" value="mscL"/>
    <property type="match status" value="1"/>
</dbReference>